<dbReference type="EMBL" id="MHBZ01000009">
    <property type="protein sequence ID" value="OGY11925.1"/>
    <property type="molecule type" value="Genomic_DNA"/>
</dbReference>
<feature type="transmembrane region" description="Helical" evidence="1">
    <location>
        <begin position="276"/>
        <end position="299"/>
    </location>
</feature>
<dbReference type="STRING" id="1797516.A3D26_02960"/>
<keyword evidence="1" id="KW-0812">Transmembrane</keyword>
<feature type="transmembrane region" description="Helical" evidence="1">
    <location>
        <begin position="306"/>
        <end position="323"/>
    </location>
</feature>
<evidence type="ECO:0000313" key="2">
    <source>
        <dbReference type="EMBL" id="OGY11925.1"/>
    </source>
</evidence>
<sequence length="376" mass="43127">MDKKILAYFTLSRLLFISFALLGTLFVKLDPGYIGKQSAPDAPYLAWIWANFDGRHFLNIATNGYHRFDFAFFPLYPSLIYIFSKLSLVPPLFVGILISSLTLLISMFMLKKITELDYDTPTAYLSIFYLAIIPFSFYGHSVYTDSLFLMLSTCSLYFARKKRWILAGLFGAASSASRLSGVALIPALAVEWYLQTKKNGIQPNEVIKKFFKSGWVSPTLTASGIASYMIYLGIFFKNPLLFQQSMQAWRQEQFVLPIQVIVRYFKIFLSVDPKLLIYWIAVLEFSTLFIYLGLTLYVWKNIRKSYAVFMLTLLLLVTFTGTFAGTPRYILHLFPAFIALAHITRAKPMLKHILSFFFLILGFVLTSLFTRGYFVS</sequence>
<feature type="transmembrane region" description="Helical" evidence="1">
    <location>
        <begin position="164"/>
        <end position="194"/>
    </location>
</feature>
<accession>A0A1G1V926</accession>
<name>A0A1G1V926_9BACT</name>
<feature type="transmembrane region" description="Helical" evidence="1">
    <location>
        <begin position="6"/>
        <end position="27"/>
    </location>
</feature>
<evidence type="ECO:0000313" key="3">
    <source>
        <dbReference type="Proteomes" id="UP000178319"/>
    </source>
</evidence>
<gene>
    <name evidence="2" type="ORF">A3D26_02960</name>
</gene>
<proteinExistence type="predicted"/>
<feature type="transmembrane region" description="Helical" evidence="1">
    <location>
        <begin position="215"/>
        <end position="236"/>
    </location>
</feature>
<comment type="caution">
    <text evidence="2">The sequence shown here is derived from an EMBL/GenBank/DDBJ whole genome shotgun (WGS) entry which is preliminary data.</text>
</comment>
<dbReference type="Proteomes" id="UP000178319">
    <property type="component" value="Unassembled WGS sequence"/>
</dbReference>
<feature type="transmembrane region" description="Helical" evidence="1">
    <location>
        <begin position="89"/>
        <end position="110"/>
    </location>
</feature>
<evidence type="ECO:0008006" key="4">
    <source>
        <dbReference type="Google" id="ProtNLM"/>
    </source>
</evidence>
<organism evidence="2 3">
    <name type="scientific">Candidatus Blackburnbacteria bacterium RIFCSPHIGHO2_02_FULL_44_20</name>
    <dbReference type="NCBI Taxonomy" id="1797516"/>
    <lineage>
        <taxon>Bacteria</taxon>
        <taxon>Candidatus Blackburniibacteriota</taxon>
    </lineage>
</organism>
<reference evidence="2 3" key="1">
    <citation type="journal article" date="2016" name="Nat. Commun.">
        <title>Thousands of microbial genomes shed light on interconnected biogeochemical processes in an aquifer system.</title>
        <authorList>
            <person name="Anantharaman K."/>
            <person name="Brown C.T."/>
            <person name="Hug L.A."/>
            <person name="Sharon I."/>
            <person name="Castelle C.J."/>
            <person name="Probst A.J."/>
            <person name="Thomas B.C."/>
            <person name="Singh A."/>
            <person name="Wilkins M.J."/>
            <person name="Karaoz U."/>
            <person name="Brodie E.L."/>
            <person name="Williams K.H."/>
            <person name="Hubbard S.S."/>
            <person name="Banfield J.F."/>
        </authorList>
    </citation>
    <scope>NUCLEOTIDE SEQUENCE [LARGE SCALE GENOMIC DNA]</scope>
</reference>
<keyword evidence="1" id="KW-0472">Membrane</keyword>
<evidence type="ECO:0000256" key="1">
    <source>
        <dbReference type="SAM" id="Phobius"/>
    </source>
</evidence>
<feature type="transmembrane region" description="Helical" evidence="1">
    <location>
        <begin position="122"/>
        <end position="144"/>
    </location>
</feature>
<dbReference type="UniPathway" id="UPA00196"/>
<protein>
    <recommendedName>
        <fullName evidence="4">Glycosyltransferase RgtA/B/C/D-like domain-containing protein</fullName>
    </recommendedName>
</protein>
<dbReference type="GO" id="GO:0016020">
    <property type="term" value="C:membrane"/>
    <property type="evidence" value="ECO:0007669"/>
    <property type="project" value="GOC"/>
</dbReference>
<feature type="transmembrane region" description="Helical" evidence="1">
    <location>
        <begin position="353"/>
        <end position="374"/>
    </location>
</feature>
<dbReference type="AlphaFoldDB" id="A0A1G1V926"/>
<dbReference type="GO" id="GO:0006506">
    <property type="term" value="P:GPI anchor biosynthetic process"/>
    <property type="evidence" value="ECO:0007669"/>
    <property type="project" value="UniProtKB-UniPathway"/>
</dbReference>
<keyword evidence="1" id="KW-1133">Transmembrane helix</keyword>
<feature type="transmembrane region" description="Helical" evidence="1">
    <location>
        <begin position="329"/>
        <end position="346"/>
    </location>
</feature>